<keyword evidence="1" id="KW-0175">Coiled coil</keyword>
<reference evidence="3" key="1">
    <citation type="submission" date="2010-12" db="EMBL/GenBank/DDBJ databases">
        <title>Complete sequence of Desulfovibrio aespoeensis Aspo-2.</title>
        <authorList>
            <consortium name="US DOE Joint Genome Institute"/>
            <person name="Lucas S."/>
            <person name="Copeland A."/>
            <person name="Lapidus A."/>
            <person name="Cheng J.-F."/>
            <person name="Goodwin L."/>
            <person name="Pitluck S."/>
            <person name="Chertkov O."/>
            <person name="Misra M."/>
            <person name="Detter J.C."/>
            <person name="Han C."/>
            <person name="Tapia R."/>
            <person name="Land M."/>
            <person name="Hauser L."/>
            <person name="Kyrpides N."/>
            <person name="Ivanova N."/>
            <person name="Ovchinnikova G."/>
            <person name="Pedersen K."/>
            <person name="Jagevall S."/>
            <person name="Hazen T."/>
            <person name="Woyke T."/>
        </authorList>
    </citation>
    <scope>NUCLEOTIDE SEQUENCE [LARGE SCALE GENOMIC DNA]</scope>
    <source>
        <strain evidence="3">ATCC 700646 / DSM 10631 / Aspo-2</strain>
    </source>
</reference>
<proteinExistence type="predicted"/>
<evidence type="ECO:0000313" key="2">
    <source>
        <dbReference type="EMBL" id="ADU61163.1"/>
    </source>
</evidence>
<feature type="coiled-coil region" evidence="1">
    <location>
        <begin position="14"/>
        <end position="103"/>
    </location>
</feature>
<evidence type="ECO:0000256" key="1">
    <source>
        <dbReference type="SAM" id="Coils"/>
    </source>
</evidence>
<protein>
    <submittedName>
        <fullName evidence="2">Uncharacterized protein</fullName>
    </submittedName>
</protein>
<accession>E6VUL8</accession>
<dbReference type="EMBL" id="CP002431">
    <property type="protein sequence ID" value="ADU61163.1"/>
    <property type="molecule type" value="Genomic_DNA"/>
</dbReference>
<organism evidence="2 3">
    <name type="scientific">Pseudodesulfovibrio aespoeensis (strain ATCC 700646 / DSM 10631 / Aspo-2)</name>
    <name type="common">Desulfovibrio aespoeensis</name>
    <dbReference type="NCBI Taxonomy" id="643562"/>
    <lineage>
        <taxon>Bacteria</taxon>
        <taxon>Pseudomonadati</taxon>
        <taxon>Thermodesulfobacteriota</taxon>
        <taxon>Desulfovibrionia</taxon>
        <taxon>Desulfovibrionales</taxon>
        <taxon>Desulfovibrionaceae</taxon>
    </lineage>
</organism>
<reference evidence="2 3" key="2">
    <citation type="journal article" date="2014" name="Genome Announc.">
        <title>Complete Genome Sequence of the Subsurface, Mesophilic Sulfate-Reducing Bacterium Desulfovibrio aespoeensis Aspo-2.</title>
        <authorList>
            <person name="Pedersen K."/>
            <person name="Bengtsson A."/>
            <person name="Edlund J."/>
            <person name="Rabe L."/>
            <person name="Hazen T."/>
            <person name="Chakraborty R."/>
            <person name="Goodwin L."/>
            <person name="Shapiro N."/>
        </authorList>
    </citation>
    <scope>NUCLEOTIDE SEQUENCE [LARGE SCALE GENOMIC DNA]</scope>
    <source>
        <strain evidence="3">ATCC 700646 / DSM 10631 / Aspo-2</strain>
    </source>
</reference>
<name>E6VUL8_PSEA9</name>
<dbReference type="KEGG" id="das:Daes_0136"/>
<dbReference type="STRING" id="643562.Daes_0136"/>
<dbReference type="Proteomes" id="UP000002191">
    <property type="component" value="Chromosome"/>
</dbReference>
<sequence>MANSNPNKTGTTRDVELEQELAELRNDYERLRDTRVRTEQDIAHLTSQLEALKAQAQAEYGTSDPEALQGLLEKKREENERVVAAYREHVQQIQADLAAVENRVEQDG</sequence>
<dbReference type="HOGENOM" id="CLU_162531_0_0_7"/>
<evidence type="ECO:0000313" key="3">
    <source>
        <dbReference type="Proteomes" id="UP000002191"/>
    </source>
</evidence>
<gene>
    <name evidence="2" type="ordered locus">Daes_0136</name>
</gene>
<keyword evidence="3" id="KW-1185">Reference proteome</keyword>
<dbReference type="eggNOG" id="ENOG5033IIH">
    <property type="taxonomic scope" value="Bacteria"/>
</dbReference>
<dbReference type="RefSeq" id="WP_013513100.1">
    <property type="nucleotide sequence ID" value="NC_014844.1"/>
</dbReference>
<dbReference type="OrthoDB" id="5457292at2"/>
<dbReference type="AlphaFoldDB" id="E6VUL8"/>